<dbReference type="EMBL" id="JARVKF010000246">
    <property type="protein sequence ID" value="KAK9420234.1"/>
    <property type="molecule type" value="Genomic_DNA"/>
</dbReference>
<feature type="compositionally biased region" description="Polar residues" evidence="5">
    <location>
        <begin position="100"/>
        <end position="120"/>
    </location>
</feature>
<evidence type="ECO:0000256" key="3">
    <source>
        <dbReference type="ARBA" id="ARBA00022989"/>
    </source>
</evidence>
<dbReference type="PROSITE" id="PS51469">
    <property type="entry name" value="SUN"/>
    <property type="match status" value="1"/>
</dbReference>
<evidence type="ECO:0000256" key="4">
    <source>
        <dbReference type="ARBA" id="ARBA00023136"/>
    </source>
</evidence>
<evidence type="ECO:0000259" key="6">
    <source>
        <dbReference type="PROSITE" id="PS51469"/>
    </source>
</evidence>
<feature type="compositionally biased region" description="Pro residues" evidence="5">
    <location>
        <begin position="242"/>
        <end position="255"/>
    </location>
</feature>
<feature type="compositionally biased region" description="Polar residues" evidence="5">
    <location>
        <begin position="418"/>
        <end position="478"/>
    </location>
</feature>
<feature type="compositionally biased region" description="Polar residues" evidence="5">
    <location>
        <begin position="195"/>
        <end position="217"/>
    </location>
</feature>
<feature type="compositionally biased region" description="Polar residues" evidence="5">
    <location>
        <begin position="153"/>
        <end position="181"/>
    </location>
</feature>
<feature type="domain" description="SUN" evidence="6">
    <location>
        <begin position="967"/>
        <end position="1162"/>
    </location>
</feature>
<sequence>MSRSTRRSGRVKHQDGGIPLPPSHNDFYGQNNEIVPVRGKKQDFISQEENDRRNAELYNATFGLSRGQQPTQKSSDPVEEAVSSITGTTGKKNKGKGLDQSFSGVTQVSENSFPGLQSSFVPARNSRPAFPQHFQPFSNHDPWNLHDEAGNRNLYQTGLQNPYQTPYNNRQHPSEPSNSLASKWGMADGRPSPYPLSTRSFMQEDQLYNSAGIQSPSIQPPTRPPARQSSKPQTSGSGTGNSPPPSPPPPPPQPRPSNNGHKQTPSPPVNNQQKIPPPASSGNSQQSNPPPAPSGRSQQSNPPPASSGNSQQSNPPPAPSGRSQQSNPPPAPSGRSQPSNPPPAPLGRSQPSNPPPAPPRSGPQSNPPPTQSGRSQQSNPPSAPPGSSQQTSPPGSISFGRPLSAPQGLDLSWGGSGISRTSFGSQSPAQSLTGGSQSSPAAGTGPQNPSQSTLGGNQNSATTSTGWQSPTQPITGGNQNSPTTPGSQSPTQSTTGGNQNSPTASTGPQNSPSGSNNGYAKSWMSQKLQHNIRSRMGQSKPQTQNTSKPWTSRDDVTDAQKAQTDQFRQRLGIQQGPINTAPAWQKPQPPTYPPINGSSGNGSQGATGSGSQDATGSASNATVAPPSPLPPVGPSWGSRLLNLFRGFGAWVSDTAREYWKWLLIPVLVFLAAMIWQFLAGLPSSARGGPVPGNFSLPFWGGGGGCCNEAKMKEIFSRLNGIDLDLDRIHENLHMPRLGHKSGNNGRLVFWVDQDKKGKLVIPQDYYEAIKQQILKDKELLKGVSNETWSPIINRLVDGGYLKKKPKGKYPGYEDITTNEANSAWDLWVRQNDAAIVKALHGGLNKTISELTEKELKVLLAQHNFNSTDGKLVTRKEFEELYKKEIKGGYKGKLREVADEVGEFKEKLEKLKANPHLGILEDDLKTVVDAAVRKYTDALKIEAAAKAGSSAVLAQLTGQVNFFTTGSGALIDPHLTSRKWKPPKPAIRSKQWYDKDGYQPQPAIVALSPWEEEGECFCAGPSRQGRGVGTATLSIMISRNVVPQYLILEHILPGATLDPGARPRDIEIWANYEDVDLRTTVQAWSRARWPGTAEEKALHSGYAKIGEFTYEDHKVGDGSQVYKMNSNLVDMNAAASDYVVRALNNYGADHTCFYRIRLYGEQRDRTVDYV</sequence>
<feature type="region of interest" description="Disordered" evidence="5">
    <location>
        <begin position="59"/>
        <end position="562"/>
    </location>
</feature>
<keyword evidence="4" id="KW-0472">Membrane</keyword>
<feature type="compositionally biased region" description="Low complexity" evidence="5">
    <location>
        <begin position="375"/>
        <end position="398"/>
    </location>
</feature>
<keyword evidence="3" id="KW-1133">Transmembrane helix</keyword>
<evidence type="ECO:0000313" key="8">
    <source>
        <dbReference type="Proteomes" id="UP001408356"/>
    </source>
</evidence>
<dbReference type="PANTHER" id="PTHR12911:SF8">
    <property type="entry name" value="KLAROID PROTEIN-RELATED"/>
    <property type="match status" value="1"/>
</dbReference>
<dbReference type="InterPro" id="IPR012919">
    <property type="entry name" value="SUN_dom"/>
</dbReference>
<keyword evidence="2" id="KW-0812">Transmembrane</keyword>
<name>A0ABR2V0A4_9PEZI</name>
<feature type="region of interest" description="Disordered" evidence="5">
    <location>
        <begin position="579"/>
        <end position="630"/>
    </location>
</feature>
<comment type="subcellular location">
    <subcellularLocation>
        <location evidence="1">Membrane</location>
    </subcellularLocation>
</comment>
<reference evidence="7 8" key="1">
    <citation type="journal article" date="2024" name="J. Plant Pathol.">
        <title>Sequence and assembly of the genome of Seiridium unicorne, isolate CBS 538.82, causal agent of cypress canker disease.</title>
        <authorList>
            <person name="Scali E."/>
            <person name="Rocca G.D."/>
            <person name="Danti R."/>
            <person name="Garbelotto M."/>
            <person name="Barberini S."/>
            <person name="Baroncelli R."/>
            <person name="Emiliani G."/>
        </authorList>
    </citation>
    <scope>NUCLEOTIDE SEQUENCE [LARGE SCALE GENOMIC DNA]</scope>
    <source>
        <strain evidence="7 8">BM-138-508</strain>
    </source>
</reference>
<feature type="compositionally biased region" description="Polar residues" evidence="5">
    <location>
        <begin position="500"/>
        <end position="550"/>
    </location>
</feature>
<feature type="region of interest" description="Disordered" evidence="5">
    <location>
        <begin position="1"/>
        <end position="32"/>
    </location>
</feature>
<gene>
    <name evidence="7" type="ORF">SUNI508_06503</name>
</gene>
<feature type="compositionally biased region" description="Low complexity" evidence="5">
    <location>
        <begin position="294"/>
        <end position="313"/>
    </location>
</feature>
<evidence type="ECO:0000256" key="2">
    <source>
        <dbReference type="ARBA" id="ARBA00022692"/>
    </source>
</evidence>
<feature type="compositionally biased region" description="Polar residues" evidence="5">
    <location>
        <begin position="609"/>
        <end position="622"/>
    </location>
</feature>
<dbReference type="PANTHER" id="PTHR12911">
    <property type="entry name" value="SAD1/UNC-84-LIKE PROTEIN-RELATED"/>
    <property type="match status" value="1"/>
</dbReference>
<accession>A0ABR2V0A4</accession>
<dbReference type="InterPro" id="IPR045119">
    <property type="entry name" value="SUN1-5"/>
</dbReference>
<dbReference type="Proteomes" id="UP001408356">
    <property type="component" value="Unassembled WGS sequence"/>
</dbReference>
<comment type="caution">
    <text evidence="7">The sequence shown here is derived from an EMBL/GenBank/DDBJ whole genome shotgun (WGS) entry which is preliminary data.</text>
</comment>
<organism evidence="7 8">
    <name type="scientific">Seiridium unicorne</name>
    <dbReference type="NCBI Taxonomy" id="138068"/>
    <lineage>
        <taxon>Eukaryota</taxon>
        <taxon>Fungi</taxon>
        <taxon>Dikarya</taxon>
        <taxon>Ascomycota</taxon>
        <taxon>Pezizomycotina</taxon>
        <taxon>Sordariomycetes</taxon>
        <taxon>Xylariomycetidae</taxon>
        <taxon>Amphisphaeriales</taxon>
        <taxon>Sporocadaceae</taxon>
        <taxon>Seiridium</taxon>
    </lineage>
</organism>
<feature type="compositionally biased region" description="Pro residues" evidence="5">
    <location>
        <begin position="352"/>
        <end position="370"/>
    </location>
</feature>
<feature type="compositionally biased region" description="Gly residues" evidence="5">
    <location>
        <begin position="599"/>
        <end position="608"/>
    </location>
</feature>
<feature type="compositionally biased region" description="Low complexity" evidence="5">
    <location>
        <begin position="479"/>
        <end position="499"/>
    </location>
</feature>
<protein>
    <submittedName>
        <fullName evidence="7">SUN domain-containing protein</fullName>
    </submittedName>
</protein>
<evidence type="ECO:0000256" key="5">
    <source>
        <dbReference type="SAM" id="MobiDB-lite"/>
    </source>
</evidence>
<evidence type="ECO:0000313" key="7">
    <source>
        <dbReference type="EMBL" id="KAK9420234.1"/>
    </source>
</evidence>
<feature type="compositionally biased region" description="Polar residues" evidence="5">
    <location>
        <begin position="66"/>
        <end position="75"/>
    </location>
</feature>
<feature type="compositionally biased region" description="Polar residues" evidence="5">
    <location>
        <begin position="261"/>
        <end position="274"/>
    </location>
</feature>
<feature type="compositionally biased region" description="Basic residues" evidence="5">
    <location>
        <begin position="1"/>
        <end position="11"/>
    </location>
</feature>
<evidence type="ECO:0000256" key="1">
    <source>
        <dbReference type="ARBA" id="ARBA00004370"/>
    </source>
</evidence>
<keyword evidence="8" id="KW-1185">Reference proteome</keyword>
<proteinExistence type="predicted"/>
<dbReference type="Gene3D" id="2.60.120.260">
    <property type="entry name" value="Galactose-binding domain-like"/>
    <property type="match status" value="1"/>
</dbReference>